<feature type="transmembrane region" description="Helical" evidence="1">
    <location>
        <begin position="55"/>
        <end position="81"/>
    </location>
</feature>
<feature type="transmembrane region" description="Helical" evidence="1">
    <location>
        <begin position="121"/>
        <end position="146"/>
    </location>
</feature>
<keyword evidence="3" id="KW-1185">Reference proteome</keyword>
<keyword evidence="1" id="KW-0472">Membrane</keyword>
<sequence length="164" mass="18361">MTSQCCFCVPLKAGVVIVSLIWLIYGIYMVISNAINLNDPEKYDPDLRNVNAFQMYSITIIVLYGLMTIGAIFGLFTITLANTSNMLFIYTKIAYVILAIEIISSVMGFIVIILFSSPILLTYLVIVAVFSITISVHFVMVISAYAHRRERKETATNDNKLDVL</sequence>
<proteinExistence type="predicted"/>
<keyword evidence="1" id="KW-0812">Transmembrane</keyword>
<organism evidence="2 3">
    <name type="scientific">Rhizophagus irregularis</name>
    <dbReference type="NCBI Taxonomy" id="588596"/>
    <lineage>
        <taxon>Eukaryota</taxon>
        <taxon>Fungi</taxon>
        <taxon>Fungi incertae sedis</taxon>
        <taxon>Mucoromycota</taxon>
        <taxon>Glomeromycotina</taxon>
        <taxon>Glomeromycetes</taxon>
        <taxon>Glomerales</taxon>
        <taxon>Glomeraceae</taxon>
        <taxon>Rhizophagus</taxon>
    </lineage>
</organism>
<dbReference type="EMBL" id="LLXI01000347">
    <property type="protein sequence ID" value="PKY44818.1"/>
    <property type="molecule type" value="Genomic_DNA"/>
</dbReference>
<dbReference type="Proteomes" id="UP000234323">
    <property type="component" value="Unassembled WGS sequence"/>
</dbReference>
<protein>
    <submittedName>
        <fullName evidence="2">Uncharacterized protein</fullName>
    </submittedName>
</protein>
<reference evidence="2 3" key="1">
    <citation type="submission" date="2015-10" db="EMBL/GenBank/DDBJ databases">
        <title>Genome analyses suggest a sexual origin of heterokaryosis in a supposedly ancient asexual fungus.</title>
        <authorList>
            <person name="Ropars J."/>
            <person name="Sedzielewska K."/>
            <person name="Noel J."/>
            <person name="Charron P."/>
            <person name="Farinelli L."/>
            <person name="Marton T."/>
            <person name="Kruger M."/>
            <person name="Pelin A."/>
            <person name="Brachmann A."/>
            <person name="Corradi N."/>
        </authorList>
    </citation>
    <scope>NUCLEOTIDE SEQUENCE [LARGE SCALE GENOMIC DNA]</scope>
    <source>
        <strain evidence="2 3">A4</strain>
    </source>
</reference>
<accession>A0A2I1GDW7</accession>
<dbReference type="OrthoDB" id="2340358at2759"/>
<dbReference type="VEuPathDB" id="FungiDB:RhiirFUN_023882"/>
<feature type="transmembrane region" description="Helical" evidence="1">
    <location>
        <begin position="12"/>
        <end position="35"/>
    </location>
</feature>
<dbReference type="VEuPathDB" id="FungiDB:FUN_003039"/>
<dbReference type="VEuPathDB" id="FungiDB:RhiirA1_418319"/>
<name>A0A2I1GDW7_9GLOM</name>
<dbReference type="AlphaFoldDB" id="A0A2I1GDW7"/>
<keyword evidence="1" id="KW-1133">Transmembrane helix</keyword>
<evidence type="ECO:0000256" key="1">
    <source>
        <dbReference type="SAM" id="Phobius"/>
    </source>
</evidence>
<evidence type="ECO:0000313" key="2">
    <source>
        <dbReference type="EMBL" id="PKY44818.1"/>
    </source>
</evidence>
<comment type="caution">
    <text evidence="2">The sequence shown here is derived from an EMBL/GenBank/DDBJ whole genome shotgun (WGS) entry which is preliminary data.</text>
</comment>
<evidence type="ECO:0000313" key="3">
    <source>
        <dbReference type="Proteomes" id="UP000234323"/>
    </source>
</evidence>
<gene>
    <name evidence="2" type="ORF">RhiirA4_542134</name>
</gene>
<feature type="transmembrane region" description="Helical" evidence="1">
    <location>
        <begin position="93"/>
        <end position="115"/>
    </location>
</feature>